<evidence type="ECO:0000259" key="13">
    <source>
        <dbReference type="PROSITE" id="PS51352"/>
    </source>
</evidence>
<keyword evidence="4" id="KW-0575">Peroxidase</keyword>
<name>A0A7D4UDI4_9MICO</name>
<dbReference type="GO" id="GO:0005737">
    <property type="term" value="C:cytoplasm"/>
    <property type="evidence" value="ECO:0007669"/>
    <property type="project" value="TreeGrafter"/>
</dbReference>
<feature type="domain" description="Thioredoxin" evidence="13">
    <location>
        <begin position="27"/>
        <end position="176"/>
    </location>
</feature>
<evidence type="ECO:0000256" key="11">
    <source>
        <dbReference type="ARBA" id="ARBA00041373"/>
    </source>
</evidence>
<dbReference type="GO" id="GO:0008379">
    <property type="term" value="F:thioredoxin peroxidase activity"/>
    <property type="evidence" value="ECO:0007669"/>
    <property type="project" value="TreeGrafter"/>
</dbReference>
<dbReference type="Gene3D" id="3.40.30.10">
    <property type="entry name" value="Glutaredoxin"/>
    <property type="match status" value="1"/>
</dbReference>
<dbReference type="InterPro" id="IPR013766">
    <property type="entry name" value="Thioredoxin_domain"/>
</dbReference>
<dbReference type="PROSITE" id="PS51352">
    <property type="entry name" value="THIOREDOXIN_2"/>
    <property type="match status" value="1"/>
</dbReference>
<dbReference type="AlphaFoldDB" id="A0A7D4UDI4"/>
<organism evidence="14 15">
    <name type="scientific">Aquiluna borgnonia</name>
    <dbReference type="NCBI Taxonomy" id="2499157"/>
    <lineage>
        <taxon>Bacteria</taxon>
        <taxon>Bacillati</taxon>
        <taxon>Actinomycetota</taxon>
        <taxon>Actinomycetes</taxon>
        <taxon>Micrococcales</taxon>
        <taxon>Microbacteriaceae</taxon>
        <taxon>Luna cluster</taxon>
        <taxon>Luna-1 subcluster</taxon>
        <taxon>Aquiluna</taxon>
    </lineage>
</organism>
<keyword evidence="7" id="KW-1015">Disulfide bond</keyword>
<evidence type="ECO:0000256" key="4">
    <source>
        <dbReference type="ARBA" id="ARBA00022559"/>
    </source>
</evidence>
<dbReference type="FunFam" id="3.40.30.10:FF:000007">
    <property type="entry name" value="Thioredoxin-dependent thiol peroxidase"/>
    <property type="match status" value="1"/>
</dbReference>
<gene>
    <name evidence="14" type="ORF">HRU87_05340</name>
</gene>
<dbReference type="Pfam" id="PF00578">
    <property type="entry name" value="AhpC-TSA"/>
    <property type="match status" value="1"/>
</dbReference>
<dbReference type="GO" id="GO:0045454">
    <property type="term" value="P:cell redox homeostasis"/>
    <property type="evidence" value="ECO:0007669"/>
    <property type="project" value="TreeGrafter"/>
</dbReference>
<comment type="similarity">
    <text evidence="10">Belongs to the peroxiredoxin family. BCP/PrxQ subfamily.</text>
</comment>
<keyword evidence="15" id="KW-1185">Reference proteome</keyword>
<sequence>MKNSAAETLVLGLLDRWWNLDGEEHRLSPGDKAPAFSLADQNNQVFDSSFLEGKKTVLYFYPAAGSPGCSKEAADFQERIEDFIRLGYQVIGVSPDSVEKIKDFEDSQQLTFTLLSDPEFEAHKAYGAFGLKTLYGRTYRGVLRSTVIVNPDLTVKNAFYSVKATGHISMLLKEIS</sequence>
<dbReference type="EC" id="1.11.1.24" evidence="3"/>
<dbReference type="GO" id="GO:0034599">
    <property type="term" value="P:cellular response to oxidative stress"/>
    <property type="evidence" value="ECO:0007669"/>
    <property type="project" value="TreeGrafter"/>
</dbReference>
<accession>A0A7D4UDI4</accession>
<evidence type="ECO:0000256" key="10">
    <source>
        <dbReference type="ARBA" id="ARBA00038489"/>
    </source>
</evidence>
<proteinExistence type="inferred from homology"/>
<dbReference type="CDD" id="cd03017">
    <property type="entry name" value="PRX_BCP"/>
    <property type="match status" value="1"/>
</dbReference>
<dbReference type="PANTHER" id="PTHR42801:SF4">
    <property type="entry name" value="AHPC_TSA FAMILY PROTEIN"/>
    <property type="match status" value="1"/>
</dbReference>
<keyword evidence="6" id="KW-0560">Oxidoreductase</keyword>
<evidence type="ECO:0000313" key="15">
    <source>
        <dbReference type="Proteomes" id="UP000501003"/>
    </source>
</evidence>
<keyword evidence="8" id="KW-0676">Redox-active center</keyword>
<comment type="subunit">
    <text evidence="2">Monomer.</text>
</comment>
<dbReference type="RefSeq" id="WP_173493891.1">
    <property type="nucleotide sequence ID" value="NZ_CP054056.1"/>
</dbReference>
<dbReference type="EMBL" id="CP054056">
    <property type="protein sequence ID" value="QKJ25594.1"/>
    <property type="molecule type" value="Genomic_DNA"/>
</dbReference>
<evidence type="ECO:0000256" key="8">
    <source>
        <dbReference type="ARBA" id="ARBA00023284"/>
    </source>
</evidence>
<evidence type="ECO:0000313" key="14">
    <source>
        <dbReference type="EMBL" id="QKJ25594.1"/>
    </source>
</evidence>
<dbReference type="InterPro" id="IPR050924">
    <property type="entry name" value="Peroxiredoxin_BCP/PrxQ"/>
</dbReference>
<dbReference type="InterPro" id="IPR036249">
    <property type="entry name" value="Thioredoxin-like_sf"/>
</dbReference>
<evidence type="ECO:0000256" key="9">
    <source>
        <dbReference type="ARBA" id="ARBA00032824"/>
    </source>
</evidence>
<evidence type="ECO:0000256" key="3">
    <source>
        <dbReference type="ARBA" id="ARBA00013017"/>
    </source>
</evidence>
<evidence type="ECO:0000256" key="12">
    <source>
        <dbReference type="ARBA" id="ARBA00049091"/>
    </source>
</evidence>
<dbReference type="PANTHER" id="PTHR42801">
    <property type="entry name" value="THIOREDOXIN-DEPENDENT PEROXIDE REDUCTASE"/>
    <property type="match status" value="1"/>
</dbReference>
<comment type="function">
    <text evidence="1">Thiol-specific peroxidase that catalyzes the reduction of hydrogen peroxide and organic hydroperoxides to water and alcohols, respectively. Plays a role in cell protection against oxidative stress by detoxifying peroxides and as sensor of hydrogen peroxide-mediated signaling events.</text>
</comment>
<evidence type="ECO:0000256" key="5">
    <source>
        <dbReference type="ARBA" id="ARBA00022862"/>
    </source>
</evidence>
<dbReference type="InterPro" id="IPR000866">
    <property type="entry name" value="AhpC/TSA"/>
</dbReference>
<evidence type="ECO:0000256" key="2">
    <source>
        <dbReference type="ARBA" id="ARBA00011245"/>
    </source>
</evidence>
<keyword evidence="5" id="KW-0049">Antioxidant</keyword>
<dbReference type="KEGG" id="aqg:HRU87_05340"/>
<comment type="catalytic activity">
    <reaction evidence="12">
        <text>a hydroperoxide + [thioredoxin]-dithiol = an alcohol + [thioredoxin]-disulfide + H2O</text>
        <dbReference type="Rhea" id="RHEA:62620"/>
        <dbReference type="Rhea" id="RHEA-COMP:10698"/>
        <dbReference type="Rhea" id="RHEA-COMP:10700"/>
        <dbReference type="ChEBI" id="CHEBI:15377"/>
        <dbReference type="ChEBI" id="CHEBI:29950"/>
        <dbReference type="ChEBI" id="CHEBI:30879"/>
        <dbReference type="ChEBI" id="CHEBI:35924"/>
        <dbReference type="ChEBI" id="CHEBI:50058"/>
        <dbReference type="EC" id="1.11.1.24"/>
    </reaction>
</comment>
<protein>
    <recommendedName>
        <fullName evidence="3">thioredoxin-dependent peroxiredoxin</fullName>
        <ecNumber evidence="3">1.11.1.24</ecNumber>
    </recommendedName>
    <alternativeName>
        <fullName evidence="11">Bacterioferritin comigratory protein</fullName>
    </alternativeName>
    <alternativeName>
        <fullName evidence="9">Thioredoxin peroxidase</fullName>
    </alternativeName>
</protein>
<reference evidence="14 15" key="1">
    <citation type="submission" date="2020-05" db="EMBL/GenBank/DDBJ databases">
        <title>Aquirufa sp. strain 15G-AUS-rot a new Aquirufa species.</title>
        <authorList>
            <person name="Pitt A."/>
            <person name="Hahn M.W."/>
        </authorList>
    </citation>
    <scope>NUCLEOTIDE SEQUENCE [LARGE SCALE GENOMIC DNA]</scope>
    <source>
        <strain evidence="14 15">15G-AUS-rot</strain>
    </source>
</reference>
<evidence type="ECO:0000256" key="7">
    <source>
        <dbReference type="ARBA" id="ARBA00023157"/>
    </source>
</evidence>
<evidence type="ECO:0000256" key="1">
    <source>
        <dbReference type="ARBA" id="ARBA00003330"/>
    </source>
</evidence>
<dbReference type="SUPFAM" id="SSF52833">
    <property type="entry name" value="Thioredoxin-like"/>
    <property type="match status" value="1"/>
</dbReference>
<dbReference type="Proteomes" id="UP000501003">
    <property type="component" value="Chromosome"/>
</dbReference>
<evidence type="ECO:0000256" key="6">
    <source>
        <dbReference type="ARBA" id="ARBA00023002"/>
    </source>
</evidence>